<dbReference type="SUPFAM" id="SSF52833">
    <property type="entry name" value="Thioredoxin-like"/>
    <property type="match status" value="1"/>
</dbReference>
<dbReference type="InterPro" id="IPR036249">
    <property type="entry name" value="Thioredoxin-like_sf"/>
</dbReference>
<dbReference type="PROSITE" id="PS51352">
    <property type="entry name" value="THIOREDOXIN_2"/>
    <property type="match status" value="1"/>
</dbReference>
<dbReference type="EMBL" id="JANUGU010000002">
    <property type="protein sequence ID" value="MCS0658420.1"/>
    <property type="molecule type" value="Genomic_DNA"/>
</dbReference>
<dbReference type="RefSeq" id="WP_258811602.1">
    <property type="nucleotide sequence ID" value="NZ_JANUGU010000002.1"/>
</dbReference>
<organism evidence="5 6">
    <name type="scientific">Massilia terrae</name>
    <dbReference type="NCBI Taxonomy" id="1811224"/>
    <lineage>
        <taxon>Bacteria</taxon>
        <taxon>Pseudomonadati</taxon>
        <taxon>Pseudomonadota</taxon>
        <taxon>Betaproteobacteria</taxon>
        <taxon>Burkholderiales</taxon>
        <taxon>Oxalobacteraceae</taxon>
        <taxon>Telluria group</taxon>
        <taxon>Massilia</taxon>
    </lineage>
</organism>
<dbReference type="CDD" id="cd02968">
    <property type="entry name" value="SCO"/>
    <property type="match status" value="1"/>
</dbReference>
<evidence type="ECO:0000256" key="2">
    <source>
        <dbReference type="ARBA" id="ARBA00023008"/>
    </source>
</evidence>
<dbReference type="Proteomes" id="UP001204621">
    <property type="component" value="Unassembled WGS sequence"/>
</dbReference>
<proteinExistence type="inferred from homology"/>
<evidence type="ECO:0000256" key="3">
    <source>
        <dbReference type="SAM" id="SignalP"/>
    </source>
</evidence>
<sequence>MRKHCISFLLFALLAGQALAAPQLKAGVFEPPRAAPALALVAGSGQQFKLDEYRGKVVLLAFGYTHCEAVCPVTLAMLAQAMQQLGPDAARVQVVFASVDPERDDPARMGAWVRQFDQRFAGLTGGRQQVDAVLQAYGITVQKHPMGANGYVLSHSSYIYYIDRKGMLRALLPFGRPAADVVHDVRALLKEPA</sequence>
<keyword evidence="6" id="KW-1185">Reference proteome</keyword>
<keyword evidence="2" id="KW-0186">Copper</keyword>
<name>A0ABT2CX92_9BURK</name>
<feature type="domain" description="Thioredoxin" evidence="4">
    <location>
        <begin position="29"/>
        <end position="190"/>
    </location>
</feature>
<evidence type="ECO:0000313" key="6">
    <source>
        <dbReference type="Proteomes" id="UP001204621"/>
    </source>
</evidence>
<reference evidence="5 6" key="1">
    <citation type="submission" date="2022-08" db="EMBL/GenBank/DDBJ databases">
        <title>Reclassification of Massilia species as members of the genera Telluria, Duganella, Pseudoduganella, Mokoshia gen. nov. and Zemynaea gen. nov. using orthogonal and non-orthogonal genome-based approaches.</title>
        <authorList>
            <person name="Bowman J.P."/>
        </authorList>
    </citation>
    <scope>NUCLEOTIDE SEQUENCE [LARGE SCALE GENOMIC DNA]</scope>
    <source>
        <strain evidence="5 6">JCM 31606</strain>
    </source>
</reference>
<dbReference type="Gene3D" id="3.40.30.10">
    <property type="entry name" value="Glutaredoxin"/>
    <property type="match status" value="1"/>
</dbReference>
<comment type="similarity">
    <text evidence="1">Belongs to the SCO1/2 family.</text>
</comment>
<comment type="caution">
    <text evidence="5">The sequence shown here is derived from an EMBL/GenBank/DDBJ whole genome shotgun (WGS) entry which is preliminary data.</text>
</comment>
<evidence type="ECO:0000313" key="5">
    <source>
        <dbReference type="EMBL" id="MCS0658420.1"/>
    </source>
</evidence>
<evidence type="ECO:0000256" key="1">
    <source>
        <dbReference type="ARBA" id="ARBA00010996"/>
    </source>
</evidence>
<protein>
    <submittedName>
        <fullName evidence="5">SCO family protein</fullName>
    </submittedName>
</protein>
<keyword evidence="3" id="KW-0732">Signal</keyword>
<dbReference type="PANTHER" id="PTHR12151">
    <property type="entry name" value="ELECTRON TRANSPORT PROTIN SCO1/SENC FAMILY MEMBER"/>
    <property type="match status" value="1"/>
</dbReference>
<dbReference type="InterPro" id="IPR013766">
    <property type="entry name" value="Thioredoxin_domain"/>
</dbReference>
<evidence type="ECO:0000259" key="4">
    <source>
        <dbReference type="PROSITE" id="PS51352"/>
    </source>
</evidence>
<feature type="signal peptide" evidence="3">
    <location>
        <begin position="1"/>
        <end position="20"/>
    </location>
</feature>
<dbReference type="Pfam" id="PF02630">
    <property type="entry name" value="SCO1-SenC"/>
    <property type="match status" value="1"/>
</dbReference>
<gene>
    <name evidence="5" type="ORF">NX778_10125</name>
</gene>
<dbReference type="InterPro" id="IPR003782">
    <property type="entry name" value="SCO1/SenC"/>
</dbReference>
<dbReference type="PANTHER" id="PTHR12151:SF25">
    <property type="entry name" value="LINALOOL DEHYDRATASE_ISOMERASE DOMAIN-CONTAINING PROTEIN"/>
    <property type="match status" value="1"/>
</dbReference>
<feature type="chain" id="PRO_5046035072" evidence="3">
    <location>
        <begin position="21"/>
        <end position="193"/>
    </location>
</feature>
<accession>A0ABT2CX92</accession>